<comment type="caution">
    <text evidence="2">The sequence shown here is derived from an EMBL/GenBank/DDBJ whole genome shotgun (WGS) entry which is preliminary data.</text>
</comment>
<gene>
    <name evidence="2" type="ORF">Tco_0799636</name>
</gene>
<sequence>MIKPDWSLLFKIMYDASDHTIGVVLGQRIDKHFKPIHYTSKTMNEAQENYTTTENELLAVILLLQDFDIEIRDKKGAENLEADHLSRLENPDLGKLTKAEIRYLFPEERLMVISDKNNELWYADYANYLASRVLPFRFTRQEKKKFFSDLRHYFGMSLSYSNNVLTESYEDAWPEMRQHKYFENVAEDH</sequence>
<dbReference type="InterPro" id="IPR041577">
    <property type="entry name" value="RT_RNaseH_2"/>
</dbReference>
<keyword evidence="2" id="KW-0808">Transferase</keyword>
<dbReference type="SUPFAM" id="SSF56672">
    <property type="entry name" value="DNA/RNA polymerases"/>
    <property type="match status" value="1"/>
</dbReference>
<evidence type="ECO:0000313" key="3">
    <source>
        <dbReference type="Proteomes" id="UP001151760"/>
    </source>
</evidence>
<reference evidence="2" key="2">
    <citation type="submission" date="2022-01" db="EMBL/GenBank/DDBJ databases">
        <authorList>
            <person name="Yamashiro T."/>
            <person name="Shiraishi A."/>
            <person name="Satake H."/>
            <person name="Nakayama K."/>
        </authorList>
    </citation>
    <scope>NUCLEOTIDE SEQUENCE</scope>
</reference>
<dbReference type="PANTHER" id="PTHR34072:SF44">
    <property type="entry name" value="RNA-DIRECTED DNA POLYMERASE"/>
    <property type="match status" value="1"/>
</dbReference>
<keyword evidence="3" id="KW-1185">Reference proteome</keyword>
<accession>A0ABQ4ZQV4</accession>
<dbReference type="GO" id="GO:0003964">
    <property type="term" value="F:RNA-directed DNA polymerase activity"/>
    <property type="evidence" value="ECO:0007669"/>
    <property type="project" value="UniProtKB-KW"/>
</dbReference>
<keyword evidence="2" id="KW-0548">Nucleotidyltransferase</keyword>
<evidence type="ECO:0000259" key="1">
    <source>
        <dbReference type="Pfam" id="PF17919"/>
    </source>
</evidence>
<dbReference type="EMBL" id="BQNB010011598">
    <property type="protein sequence ID" value="GJS92668.1"/>
    <property type="molecule type" value="Genomic_DNA"/>
</dbReference>
<dbReference type="InterPro" id="IPR043502">
    <property type="entry name" value="DNA/RNA_pol_sf"/>
</dbReference>
<protein>
    <submittedName>
        <fullName evidence="2">Reverse transcriptase domain-containing protein</fullName>
    </submittedName>
</protein>
<reference evidence="2" key="1">
    <citation type="journal article" date="2022" name="Int. J. Mol. Sci.">
        <title>Draft Genome of Tanacetum Coccineum: Genomic Comparison of Closely Related Tanacetum-Family Plants.</title>
        <authorList>
            <person name="Yamashiro T."/>
            <person name="Shiraishi A."/>
            <person name="Nakayama K."/>
            <person name="Satake H."/>
        </authorList>
    </citation>
    <scope>NUCLEOTIDE SEQUENCE</scope>
</reference>
<keyword evidence="2" id="KW-0695">RNA-directed DNA polymerase</keyword>
<name>A0ABQ4ZQV4_9ASTR</name>
<dbReference type="Pfam" id="PF17919">
    <property type="entry name" value="RT_RNaseH_2"/>
    <property type="match status" value="1"/>
</dbReference>
<dbReference type="Gene3D" id="3.10.20.370">
    <property type="match status" value="1"/>
</dbReference>
<proteinExistence type="predicted"/>
<organism evidence="2 3">
    <name type="scientific">Tanacetum coccineum</name>
    <dbReference type="NCBI Taxonomy" id="301880"/>
    <lineage>
        <taxon>Eukaryota</taxon>
        <taxon>Viridiplantae</taxon>
        <taxon>Streptophyta</taxon>
        <taxon>Embryophyta</taxon>
        <taxon>Tracheophyta</taxon>
        <taxon>Spermatophyta</taxon>
        <taxon>Magnoliopsida</taxon>
        <taxon>eudicotyledons</taxon>
        <taxon>Gunneridae</taxon>
        <taxon>Pentapetalae</taxon>
        <taxon>asterids</taxon>
        <taxon>campanulids</taxon>
        <taxon>Asterales</taxon>
        <taxon>Asteraceae</taxon>
        <taxon>Asteroideae</taxon>
        <taxon>Anthemideae</taxon>
        <taxon>Anthemidinae</taxon>
        <taxon>Tanacetum</taxon>
    </lineage>
</organism>
<dbReference type="Proteomes" id="UP001151760">
    <property type="component" value="Unassembled WGS sequence"/>
</dbReference>
<feature type="domain" description="Reverse transcriptase/retrotransposon-derived protein RNase H-like" evidence="1">
    <location>
        <begin position="3"/>
        <end position="68"/>
    </location>
</feature>
<dbReference type="PANTHER" id="PTHR34072">
    <property type="entry name" value="ENZYMATIC POLYPROTEIN-RELATED"/>
    <property type="match status" value="1"/>
</dbReference>
<evidence type="ECO:0000313" key="2">
    <source>
        <dbReference type="EMBL" id="GJS92668.1"/>
    </source>
</evidence>